<feature type="domain" description="ABC transmembrane type-2" evidence="6">
    <location>
        <begin position="21"/>
        <end position="250"/>
    </location>
</feature>
<keyword evidence="5" id="KW-1003">Cell membrane</keyword>
<evidence type="ECO:0000313" key="8">
    <source>
        <dbReference type="Proteomes" id="UP000249577"/>
    </source>
</evidence>
<keyword evidence="2 5" id="KW-0812">Transmembrane</keyword>
<feature type="transmembrane region" description="Helical" evidence="5">
    <location>
        <begin position="57"/>
        <end position="84"/>
    </location>
</feature>
<evidence type="ECO:0000256" key="2">
    <source>
        <dbReference type="ARBA" id="ARBA00022692"/>
    </source>
</evidence>
<dbReference type="GO" id="GO:0140359">
    <property type="term" value="F:ABC-type transporter activity"/>
    <property type="evidence" value="ECO:0007669"/>
    <property type="project" value="InterPro"/>
</dbReference>
<name>A0A2W5K350_ANCNO</name>
<comment type="similarity">
    <text evidence="5">Belongs to the ABC-2 integral membrane protein family.</text>
</comment>
<feature type="transmembrane region" description="Helical" evidence="5">
    <location>
        <begin position="117"/>
        <end position="135"/>
    </location>
</feature>
<evidence type="ECO:0000256" key="3">
    <source>
        <dbReference type="ARBA" id="ARBA00022989"/>
    </source>
</evidence>
<keyword evidence="4 5" id="KW-0472">Membrane</keyword>
<feature type="transmembrane region" description="Helical" evidence="5">
    <location>
        <begin position="91"/>
        <end position="111"/>
    </location>
</feature>
<dbReference type="PROSITE" id="PS51012">
    <property type="entry name" value="ABC_TM2"/>
    <property type="match status" value="1"/>
</dbReference>
<evidence type="ECO:0000313" key="7">
    <source>
        <dbReference type="EMBL" id="PZQ11231.1"/>
    </source>
</evidence>
<reference evidence="7 8" key="1">
    <citation type="submission" date="2017-08" db="EMBL/GenBank/DDBJ databases">
        <title>Infants hospitalized years apart are colonized by the same room-sourced microbial strains.</title>
        <authorList>
            <person name="Brooks B."/>
            <person name="Olm M.R."/>
            <person name="Firek B.A."/>
            <person name="Baker R."/>
            <person name="Thomas B.C."/>
            <person name="Morowitz M.J."/>
            <person name="Banfield J.F."/>
        </authorList>
    </citation>
    <scope>NUCLEOTIDE SEQUENCE [LARGE SCALE GENOMIC DNA]</scope>
    <source>
        <strain evidence="7">S2_005_003_R2_43</strain>
    </source>
</reference>
<evidence type="ECO:0000259" key="6">
    <source>
        <dbReference type="PROSITE" id="PS51012"/>
    </source>
</evidence>
<gene>
    <name evidence="7" type="ORF">DI565_18190</name>
</gene>
<feature type="transmembrane region" description="Helical" evidence="5">
    <location>
        <begin position="169"/>
        <end position="188"/>
    </location>
</feature>
<protein>
    <recommendedName>
        <fullName evidence="5">Transport permease protein</fullName>
    </recommendedName>
</protein>
<dbReference type="PIRSF" id="PIRSF006648">
    <property type="entry name" value="DrrB"/>
    <property type="match status" value="1"/>
</dbReference>
<feature type="transmembrane region" description="Helical" evidence="5">
    <location>
        <begin position="142"/>
        <end position="163"/>
    </location>
</feature>
<dbReference type="GO" id="GO:0043190">
    <property type="term" value="C:ATP-binding cassette (ABC) transporter complex"/>
    <property type="evidence" value="ECO:0007669"/>
    <property type="project" value="InterPro"/>
</dbReference>
<accession>A0A2W5K350</accession>
<dbReference type="PRINTS" id="PR00164">
    <property type="entry name" value="ABC2TRNSPORT"/>
</dbReference>
<dbReference type="InterPro" id="IPR047817">
    <property type="entry name" value="ABC2_TM_bact-type"/>
</dbReference>
<keyword evidence="3 5" id="KW-1133">Transmembrane helix</keyword>
<evidence type="ECO:0000256" key="1">
    <source>
        <dbReference type="ARBA" id="ARBA00004141"/>
    </source>
</evidence>
<feature type="transmembrane region" description="Helical" evidence="5">
    <location>
        <begin position="23"/>
        <end position="45"/>
    </location>
</feature>
<dbReference type="PANTHER" id="PTHR43332:SF1">
    <property type="entry name" value="TRANSPORT PERMEASE PROTEIN"/>
    <property type="match status" value="1"/>
</dbReference>
<dbReference type="InterPro" id="IPR000412">
    <property type="entry name" value="ABC_2_transport"/>
</dbReference>
<dbReference type="NCBIfam" id="NF011648">
    <property type="entry name" value="PRK15066.1"/>
    <property type="match status" value="1"/>
</dbReference>
<dbReference type="PANTHER" id="PTHR43332">
    <property type="entry name" value="INNER MEMBRANE TRANSPORT PERMEASE YADH-RELATED"/>
    <property type="match status" value="1"/>
</dbReference>
<comment type="caution">
    <text evidence="7">The sequence shown here is derived from an EMBL/GenBank/DDBJ whole genome shotgun (WGS) entry which is preliminary data.</text>
</comment>
<keyword evidence="5" id="KW-0813">Transport</keyword>
<dbReference type="EMBL" id="QFPN01000012">
    <property type="protein sequence ID" value="PZQ11231.1"/>
    <property type="molecule type" value="Genomic_DNA"/>
</dbReference>
<sequence length="255" mass="27990">MIVNHRAVGAIYRFEMARAWRTVMQSVISPVLSTSLYFVVFGAAIGSRIQEIGGVTYGAYIVPGLIMLSLLTQSIANASFGIYFPRFSGTIYELLSAPVSFLEVVVAYVGAAATKSILIGLIMLATASLFVPLRIEHPGWMIAFLLLTALTFSLFGFIIGIWADGFEKLQLVPLLIVTPLTFLGGAFYSIDMLPPFWRSVSLLNPVVYLVSGFRWSFFGHSDVGVGLSLAMTFVFLALCLAGVWWIFRTGYRLKA</sequence>
<evidence type="ECO:0000256" key="5">
    <source>
        <dbReference type="RuleBase" id="RU361157"/>
    </source>
</evidence>
<dbReference type="InterPro" id="IPR052522">
    <property type="entry name" value="ABC-2_transport_permease"/>
</dbReference>
<evidence type="ECO:0000256" key="4">
    <source>
        <dbReference type="ARBA" id="ARBA00023136"/>
    </source>
</evidence>
<dbReference type="InterPro" id="IPR013525">
    <property type="entry name" value="ABC2_TM"/>
</dbReference>
<dbReference type="Proteomes" id="UP000249577">
    <property type="component" value="Unassembled WGS sequence"/>
</dbReference>
<feature type="transmembrane region" description="Helical" evidence="5">
    <location>
        <begin position="223"/>
        <end position="247"/>
    </location>
</feature>
<organism evidence="7 8">
    <name type="scientific">Ancylobacter novellus</name>
    <name type="common">Thiobacillus novellus</name>
    <dbReference type="NCBI Taxonomy" id="921"/>
    <lineage>
        <taxon>Bacteria</taxon>
        <taxon>Pseudomonadati</taxon>
        <taxon>Pseudomonadota</taxon>
        <taxon>Alphaproteobacteria</taxon>
        <taxon>Hyphomicrobiales</taxon>
        <taxon>Xanthobacteraceae</taxon>
        <taxon>Ancylobacter</taxon>
    </lineage>
</organism>
<dbReference type="AlphaFoldDB" id="A0A2W5K350"/>
<proteinExistence type="inferred from homology"/>
<dbReference type="Pfam" id="PF01061">
    <property type="entry name" value="ABC2_membrane"/>
    <property type="match status" value="1"/>
</dbReference>
<comment type="subcellular location">
    <subcellularLocation>
        <location evidence="5">Cell inner membrane</location>
        <topology evidence="5">Multi-pass membrane protein</topology>
    </subcellularLocation>
    <subcellularLocation>
        <location evidence="1">Membrane</location>
        <topology evidence="1">Multi-pass membrane protein</topology>
    </subcellularLocation>
</comment>